<sequence length="1036" mass="120162">MDIVKLAGIFQATLDQNQHEQAEKQLEQIHKIIGFLPTIQQIIMETSIELPIRQAAAIYFKNEICSYWLDKEPKNGMLQLPYSIHEQDRALIRNSIVDSVVASPDAIRISLSVALNYIIKHDFPDKWTNIIDKIVVYLQTNEPNNWTGALMAMQQLIKNYEFKNNTEKAPLLDAMKLLGPIIYKMMVNLLPDNSETSVSLQKMILKIIFILTQYSLPLSLFTNEFFTQWMEIIRQVLDREVPPEVNNVDIEERYELCWYKCKKWAIHTLVRIFERYCSKTAQKEYKSFGAWYIKTFSVGIIQVILKMLDQYSQNVYLPPRVLQQCINYLNTSVEHLETWKLLKPHISLLIEKVIFPLMCYTDEDDQLWNADPQEYIRRKFDFYEDYISPVSAAQNFLNTCCKRRKDMLKNTVAFSVQVLSSETSDPRLKDGALHMLGVVSDLLLKKKVYQQMINDMLGHYVFPFFQYKHPFLRARAAWVLHYFENFDFEKDETLNQAIQCLQGALLHDKELPVKVQAAISLHIFIASQDKVKHAIEANLNAIIIEYLNIIKDSQNDDVTNALQKILYVYGPKVIPISVQITEHLVGTLSEILATSDDGEDKTITTMGIMSAIDTVLMMIETKEVLEQVEPVALKSVFLVFNQTIVDLYEEAFNIVASLTDKFISNDMWKIYELLYQIMTKDTGVDFFTDMMSALHNFIVVDPDAFISNPNRIAALFEMCKFVLNSDVIEDIHGNVVKIIECFFLQFREKVENYFPSFIEIVLARFTKDVKSEELHTMCLQVMIVVFYFNHELLFQILTKLQPVYPDKQLIDYFFDQWLRNISMFLGLHDRKVCILGLSKLLSLDPSARPMIVNEFAPKILPETLKLFNNLKEAYKAKANADADSDDEDTDVESDDDDDDDHDLIDDDDDNEKEMDDYDFDDDDDDVDDCDIDDNDLTTLETFETTLDKDDSPDDEYVIFRKTVELLKHQPDQSWHNMLFANLDQKQLSTLEEIFVLAQRRQDAAESRKIEQGGGYIFANQTIPTNFNFGGGFSSNQ</sequence>
<dbReference type="SMART" id="SM00913">
    <property type="entry name" value="IBN_N"/>
    <property type="match status" value="1"/>
</dbReference>
<dbReference type="AlphaFoldDB" id="A0A9Q0M8K4"/>
<dbReference type="PANTHER" id="PTHR10997">
    <property type="entry name" value="IMPORTIN-7, 8, 11"/>
    <property type="match status" value="1"/>
</dbReference>
<evidence type="ECO:0000256" key="4">
    <source>
        <dbReference type="ARBA" id="ARBA00022448"/>
    </source>
</evidence>
<evidence type="ECO:0000256" key="7">
    <source>
        <dbReference type="ARBA" id="ARBA00023242"/>
    </source>
</evidence>
<dbReference type="SUPFAM" id="SSF48371">
    <property type="entry name" value="ARM repeat"/>
    <property type="match status" value="1"/>
</dbReference>
<evidence type="ECO:0000313" key="10">
    <source>
        <dbReference type="EMBL" id="KAJ6221341.1"/>
    </source>
</evidence>
<evidence type="ECO:0000256" key="3">
    <source>
        <dbReference type="ARBA" id="ARBA00007991"/>
    </source>
</evidence>
<dbReference type="InterPro" id="IPR001494">
    <property type="entry name" value="Importin-beta_N"/>
</dbReference>
<evidence type="ECO:0000259" key="9">
    <source>
        <dbReference type="PROSITE" id="PS50166"/>
    </source>
</evidence>
<accession>A0A9Q0M8K4</accession>
<evidence type="ECO:0000256" key="8">
    <source>
        <dbReference type="SAM" id="MobiDB-lite"/>
    </source>
</evidence>
<evidence type="ECO:0000256" key="5">
    <source>
        <dbReference type="ARBA" id="ARBA00022490"/>
    </source>
</evidence>
<dbReference type="GO" id="GO:0031267">
    <property type="term" value="F:small GTPase binding"/>
    <property type="evidence" value="ECO:0007669"/>
    <property type="project" value="InterPro"/>
</dbReference>
<feature type="region of interest" description="Disordered" evidence="8">
    <location>
        <begin position="878"/>
        <end position="927"/>
    </location>
</feature>
<dbReference type="InterPro" id="IPR056840">
    <property type="entry name" value="HEAT_IPO9_central"/>
</dbReference>
<proteinExistence type="inferred from homology"/>
<dbReference type="GO" id="GO:0006606">
    <property type="term" value="P:protein import into nucleus"/>
    <property type="evidence" value="ECO:0007669"/>
    <property type="project" value="TreeGrafter"/>
</dbReference>
<comment type="subcellular location">
    <subcellularLocation>
        <location evidence="2">Cytoplasm</location>
    </subcellularLocation>
    <subcellularLocation>
        <location evidence="1">Nucleus</location>
    </subcellularLocation>
</comment>
<dbReference type="Pfam" id="PF03810">
    <property type="entry name" value="IBN_N"/>
    <property type="match status" value="1"/>
</dbReference>
<feature type="compositionally biased region" description="Acidic residues" evidence="8">
    <location>
        <begin position="882"/>
        <end position="927"/>
    </location>
</feature>
<dbReference type="OMA" id="WVAKTSW"/>
<keyword evidence="4" id="KW-0813">Transport</keyword>
<dbReference type="GO" id="GO:0005635">
    <property type="term" value="C:nuclear envelope"/>
    <property type="evidence" value="ECO:0007669"/>
    <property type="project" value="TreeGrafter"/>
</dbReference>
<keyword evidence="11" id="KW-1185">Reference proteome</keyword>
<dbReference type="Proteomes" id="UP001142055">
    <property type="component" value="Chromosome 2"/>
</dbReference>
<protein>
    <recommendedName>
        <fullName evidence="9">Importin N-terminal domain-containing protein</fullName>
    </recommendedName>
</protein>
<feature type="domain" description="Importin N-terminal" evidence="9">
    <location>
        <begin position="22"/>
        <end position="102"/>
    </location>
</feature>
<dbReference type="InterPro" id="IPR011989">
    <property type="entry name" value="ARM-like"/>
</dbReference>
<keyword evidence="7" id="KW-0539">Nucleus</keyword>
<comment type="caution">
    <text evidence="10">The sequence shown here is derived from an EMBL/GenBank/DDBJ whole genome shotgun (WGS) entry which is preliminary data.</text>
</comment>
<comment type="similarity">
    <text evidence="3">Belongs to the importin beta family.</text>
</comment>
<dbReference type="EMBL" id="JAPWDV010000002">
    <property type="protein sequence ID" value="KAJ6221341.1"/>
    <property type="molecule type" value="Genomic_DNA"/>
</dbReference>
<dbReference type="InterPro" id="IPR058669">
    <property type="entry name" value="TPR_IPO7/11-like"/>
</dbReference>
<dbReference type="GO" id="GO:0005829">
    <property type="term" value="C:cytosol"/>
    <property type="evidence" value="ECO:0007669"/>
    <property type="project" value="TreeGrafter"/>
</dbReference>
<dbReference type="PROSITE" id="PS50166">
    <property type="entry name" value="IMPORTIN_B_NT"/>
    <property type="match status" value="1"/>
</dbReference>
<keyword evidence="5" id="KW-0963">Cytoplasm</keyword>
<dbReference type="InterPro" id="IPR016024">
    <property type="entry name" value="ARM-type_fold"/>
</dbReference>
<dbReference type="Gene3D" id="1.25.10.10">
    <property type="entry name" value="Leucine-rich Repeat Variant"/>
    <property type="match status" value="1"/>
</dbReference>
<reference evidence="10" key="1">
    <citation type="submission" date="2022-12" db="EMBL/GenBank/DDBJ databases">
        <title>Genome assemblies of Blomia tropicalis.</title>
        <authorList>
            <person name="Cui Y."/>
        </authorList>
    </citation>
    <scope>NUCLEOTIDE SEQUENCE</scope>
    <source>
        <tissue evidence="10">Adult mites</tissue>
    </source>
</reference>
<evidence type="ECO:0000256" key="2">
    <source>
        <dbReference type="ARBA" id="ARBA00004496"/>
    </source>
</evidence>
<evidence type="ECO:0000256" key="1">
    <source>
        <dbReference type="ARBA" id="ARBA00004123"/>
    </source>
</evidence>
<gene>
    <name evidence="10" type="ORF">RDWZM_007153</name>
</gene>
<name>A0A9Q0M8K4_BLOTA</name>
<dbReference type="Pfam" id="PF25018">
    <property type="entry name" value="HEAT_IPO9_c"/>
    <property type="match status" value="1"/>
</dbReference>
<keyword evidence="6" id="KW-0653">Protein transport</keyword>
<dbReference type="Pfam" id="PF25758">
    <property type="entry name" value="TPR_IPO11"/>
    <property type="match status" value="1"/>
</dbReference>
<evidence type="ECO:0000256" key="6">
    <source>
        <dbReference type="ARBA" id="ARBA00022927"/>
    </source>
</evidence>
<organism evidence="10 11">
    <name type="scientific">Blomia tropicalis</name>
    <name type="common">Mite</name>
    <dbReference type="NCBI Taxonomy" id="40697"/>
    <lineage>
        <taxon>Eukaryota</taxon>
        <taxon>Metazoa</taxon>
        <taxon>Ecdysozoa</taxon>
        <taxon>Arthropoda</taxon>
        <taxon>Chelicerata</taxon>
        <taxon>Arachnida</taxon>
        <taxon>Acari</taxon>
        <taxon>Acariformes</taxon>
        <taxon>Sarcoptiformes</taxon>
        <taxon>Astigmata</taxon>
        <taxon>Glycyphagoidea</taxon>
        <taxon>Echimyopodidae</taxon>
        <taxon>Blomia</taxon>
    </lineage>
</organism>
<dbReference type="PANTHER" id="PTHR10997:SF18">
    <property type="entry name" value="D-IMPORTIN 7_RANBP7"/>
    <property type="match status" value="1"/>
</dbReference>
<evidence type="ECO:0000313" key="11">
    <source>
        <dbReference type="Proteomes" id="UP001142055"/>
    </source>
</evidence>